<keyword evidence="3 5" id="KW-1133">Transmembrane helix</keyword>
<evidence type="ECO:0000256" key="1">
    <source>
        <dbReference type="ARBA" id="ARBA00004141"/>
    </source>
</evidence>
<gene>
    <name evidence="7" type="ORF">P167DRAFT_277985</name>
</gene>
<evidence type="ECO:0000259" key="6">
    <source>
        <dbReference type="Pfam" id="PF14378"/>
    </source>
</evidence>
<accession>A0A3N4KI16</accession>
<feature type="transmembrane region" description="Helical" evidence="5">
    <location>
        <begin position="160"/>
        <end position="180"/>
    </location>
</feature>
<dbReference type="Proteomes" id="UP000277580">
    <property type="component" value="Unassembled WGS sequence"/>
</dbReference>
<proteinExistence type="predicted"/>
<keyword evidence="2 5" id="KW-0812">Transmembrane</keyword>
<dbReference type="InterPro" id="IPR026841">
    <property type="entry name" value="Aur1/Ipt1"/>
</dbReference>
<dbReference type="OrthoDB" id="2566866at2759"/>
<evidence type="ECO:0000313" key="8">
    <source>
        <dbReference type="Proteomes" id="UP000277580"/>
    </source>
</evidence>
<dbReference type="PANTHER" id="PTHR31310:SF7">
    <property type="entry name" value="PA-PHOSPHATASE RELATED-FAMILY PROTEIN DDB_G0268928"/>
    <property type="match status" value="1"/>
</dbReference>
<feature type="transmembrane region" description="Helical" evidence="5">
    <location>
        <begin position="309"/>
        <end position="331"/>
    </location>
</feature>
<evidence type="ECO:0000256" key="4">
    <source>
        <dbReference type="ARBA" id="ARBA00023136"/>
    </source>
</evidence>
<reference evidence="7 8" key="1">
    <citation type="journal article" date="2018" name="Nat. Ecol. Evol.">
        <title>Pezizomycetes genomes reveal the molecular basis of ectomycorrhizal truffle lifestyle.</title>
        <authorList>
            <person name="Murat C."/>
            <person name="Payen T."/>
            <person name="Noel B."/>
            <person name="Kuo A."/>
            <person name="Morin E."/>
            <person name="Chen J."/>
            <person name="Kohler A."/>
            <person name="Krizsan K."/>
            <person name="Balestrini R."/>
            <person name="Da Silva C."/>
            <person name="Montanini B."/>
            <person name="Hainaut M."/>
            <person name="Levati E."/>
            <person name="Barry K.W."/>
            <person name="Belfiori B."/>
            <person name="Cichocki N."/>
            <person name="Clum A."/>
            <person name="Dockter R.B."/>
            <person name="Fauchery L."/>
            <person name="Guy J."/>
            <person name="Iotti M."/>
            <person name="Le Tacon F."/>
            <person name="Lindquist E.A."/>
            <person name="Lipzen A."/>
            <person name="Malagnac F."/>
            <person name="Mello A."/>
            <person name="Molinier V."/>
            <person name="Miyauchi S."/>
            <person name="Poulain J."/>
            <person name="Riccioni C."/>
            <person name="Rubini A."/>
            <person name="Sitrit Y."/>
            <person name="Splivallo R."/>
            <person name="Traeger S."/>
            <person name="Wang M."/>
            <person name="Zifcakova L."/>
            <person name="Wipf D."/>
            <person name="Zambonelli A."/>
            <person name="Paolocci F."/>
            <person name="Nowrousian M."/>
            <person name="Ottonello S."/>
            <person name="Baldrian P."/>
            <person name="Spatafora J.W."/>
            <person name="Henrissat B."/>
            <person name="Nagy L.G."/>
            <person name="Aury J.M."/>
            <person name="Wincker P."/>
            <person name="Grigoriev I.V."/>
            <person name="Bonfante P."/>
            <person name="Martin F.M."/>
        </authorList>
    </citation>
    <scope>NUCLEOTIDE SEQUENCE [LARGE SCALE GENOMIC DNA]</scope>
    <source>
        <strain evidence="7 8">CCBAS932</strain>
    </source>
</reference>
<sequence length="371" mass="42433">MDAFLEPVIVFSILTAGVIFNRRRSTIVRDQRDGSWSPSSTSSSEGLLSGPVVEAQWRERKFLGKKVRSRNTIRWKNSFVSRILRKFPFLVEVWYWLLVYWTYQLARAFSAVTLQTDTVVAAREHALSLIRLEQRLNIFLEPAIQAYFLPRPTMLKTINMIYSFIHIPGTITFLAWLYHYAPTSLFEARRRTLAVCNLMAFVVFTAWPCMPPRLLPEEDGFSFVDTVHAGKVASVWTTNKFCNQLAAMPSLHFGYSFVIGLTIATMPPTSSLHVNKLRRRIMLVVAGMAYPTIILVAILATANHYILDAVAGFFVALIGWHINGILLNLLVIEDWAFYFLRVHKPAREADLDGAQIVIDKGDDEEDWWRKA</sequence>
<keyword evidence="8" id="KW-1185">Reference proteome</keyword>
<protein>
    <recommendedName>
        <fullName evidence="6">Inositolphosphotransferase Aur1/Ipt1 domain-containing protein</fullName>
    </recommendedName>
</protein>
<comment type="subcellular location">
    <subcellularLocation>
        <location evidence="1">Membrane</location>
        <topology evidence="1">Multi-pass membrane protein</topology>
    </subcellularLocation>
</comment>
<dbReference type="EMBL" id="ML119145">
    <property type="protein sequence ID" value="RPB10194.1"/>
    <property type="molecule type" value="Genomic_DNA"/>
</dbReference>
<feature type="transmembrane region" description="Helical" evidence="5">
    <location>
        <begin position="6"/>
        <end position="22"/>
    </location>
</feature>
<feature type="transmembrane region" description="Helical" evidence="5">
    <location>
        <begin position="192"/>
        <end position="210"/>
    </location>
</feature>
<feature type="transmembrane region" description="Helical" evidence="5">
    <location>
        <begin position="253"/>
        <end position="274"/>
    </location>
</feature>
<name>A0A3N4KI16_9PEZI</name>
<keyword evidence="4 5" id="KW-0472">Membrane</keyword>
<evidence type="ECO:0000256" key="3">
    <source>
        <dbReference type="ARBA" id="ARBA00022989"/>
    </source>
</evidence>
<dbReference type="Pfam" id="PF14378">
    <property type="entry name" value="PAP2_3"/>
    <property type="match status" value="1"/>
</dbReference>
<evidence type="ECO:0000256" key="5">
    <source>
        <dbReference type="SAM" id="Phobius"/>
    </source>
</evidence>
<dbReference type="PANTHER" id="PTHR31310">
    <property type="match status" value="1"/>
</dbReference>
<dbReference type="InParanoid" id="A0A3N4KI16"/>
<organism evidence="7 8">
    <name type="scientific">Morchella conica CCBAS932</name>
    <dbReference type="NCBI Taxonomy" id="1392247"/>
    <lineage>
        <taxon>Eukaryota</taxon>
        <taxon>Fungi</taxon>
        <taxon>Dikarya</taxon>
        <taxon>Ascomycota</taxon>
        <taxon>Pezizomycotina</taxon>
        <taxon>Pezizomycetes</taxon>
        <taxon>Pezizales</taxon>
        <taxon>Morchellaceae</taxon>
        <taxon>Morchella</taxon>
    </lineage>
</organism>
<feature type="transmembrane region" description="Helical" evidence="5">
    <location>
        <begin position="281"/>
        <end position="303"/>
    </location>
</feature>
<dbReference type="AlphaFoldDB" id="A0A3N4KI16"/>
<feature type="domain" description="Inositolphosphotransferase Aur1/Ipt1" evidence="6">
    <location>
        <begin position="128"/>
        <end position="320"/>
    </location>
</feature>
<dbReference type="GO" id="GO:0016020">
    <property type="term" value="C:membrane"/>
    <property type="evidence" value="ECO:0007669"/>
    <property type="project" value="UniProtKB-SubCell"/>
</dbReference>
<feature type="transmembrane region" description="Helical" evidence="5">
    <location>
        <begin position="83"/>
        <end position="103"/>
    </location>
</feature>
<evidence type="ECO:0000313" key="7">
    <source>
        <dbReference type="EMBL" id="RPB10194.1"/>
    </source>
</evidence>
<dbReference type="InterPro" id="IPR052185">
    <property type="entry name" value="IPC_Synthase-Related"/>
</dbReference>
<dbReference type="CDD" id="cd03386">
    <property type="entry name" value="PAP2_Aur1_like"/>
    <property type="match status" value="1"/>
</dbReference>
<evidence type="ECO:0000256" key="2">
    <source>
        <dbReference type="ARBA" id="ARBA00022692"/>
    </source>
</evidence>